<dbReference type="KEGG" id="aalt:CC77DRAFT_216186"/>
<reference evidence="1 2" key="1">
    <citation type="submission" date="2016-05" db="EMBL/GenBank/DDBJ databases">
        <title>Comparative analysis of secretome profiles of manganese(II)-oxidizing ascomycete fungi.</title>
        <authorList>
            <consortium name="DOE Joint Genome Institute"/>
            <person name="Zeiner C.A."/>
            <person name="Purvine S.O."/>
            <person name="Zink E.M."/>
            <person name="Wu S."/>
            <person name="Pasa-Tolic L."/>
            <person name="Chaput D.L."/>
            <person name="Haridas S."/>
            <person name="Grigoriev I.V."/>
            <person name="Santelli C.M."/>
            <person name="Hansel C.M."/>
        </authorList>
    </citation>
    <scope>NUCLEOTIDE SEQUENCE [LARGE SCALE GENOMIC DNA]</scope>
    <source>
        <strain evidence="1 2">SRC1lrK2f</strain>
    </source>
</reference>
<protein>
    <submittedName>
        <fullName evidence="1">Uncharacterized protein</fullName>
    </submittedName>
</protein>
<dbReference type="AlphaFoldDB" id="A0A177DGA2"/>
<name>A0A177DGA2_ALTAL</name>
<dbReference type="RefSeq" id="XP_018383631.1">
    <property type="nucleotide sequence ID" value="XM_018530699.1"/>
</dbReference>
<organism evidence="1 2">
    <name type="scientific">Alternaria alternata</name>
    <name type="common">Alternaria rot fungus</name>
    <name type="synonym">Torula alternata</name>
    <dbReference type="NCBI Taxonomy" id="5599"/>
    <lineage>
        <taxon>Eukaryota</taxon>
        <taxon>Fungi</taxon>
        <taxon>Dikarya</taxon>
        <taxon>Ascomycota</taxon>
        <taxon>Pezizomycotina</taxon>
        <taxon>Dothideomycetes</taxon>
        <taxon>Pleosporomycetidae</taxon>
        <taxon>Pleosporales</taxon>
        <taxon>Pleosporineae</taxon>
        <taxon>Pleosporaceae</taxon>
        <taxon>Alternaria</taxon>
        <taxon>Alternaria sect. Alternaria</taxon>
        <taxon>Alternaria alternata complex</taxon>
    </lineage>
</organism>
<proteinExistence type="predicted"/>
<dbReference type="VEuPathDB" id="FungiDB:CC77DRAFT_216186"/>
<evidence type="ECO:0000313" key="2">
    <source>
        <dbReference type="Proteomes" id="UP000077248"/>
    </source>
</evidence>
<accession>A0A177DGA2</accession>
<sequence length="111" mass="11873">MRLASSQPHRSGILNSCVPALIALVVHRLPNRAEARQICDTTATVSNPPPTVRASNTPAVAPSQVRITKISPFLQAINVSPSAMPRAGGWCFAMCATGLQALQCQQFHAWI</sequence>
<keyword evidence="2" id="KW-1185">Reference proteome</keyword>
<dbReference type="EMBL" id="KV441484">
    <property type="protein sequence ID" value="OAG18210.1"/>
    <property type="molecule type" value="Genomic_DNA"/>
</dbReference>
<dbReference type="Proteomes" id="UP000077248">
    <property type="component" value="Unassembled WGS sequence"/>
</dbReference>
<dbReference type="GeneID" id="29116293"/>
<gene>
    <name evidence="1" type="ORF">CC77DRAFT_216186</name>
</gene>
<evidence type="ECO:0000313" key="1">
    <source>
        <dbReference type="EMBL" id="OAG18210.1"/>
    </source>
</evidence>